<dbReference type="Pfam" id="PF01494">
    <property type="entry name" value="FAD_binding_3"/>
    <property type="match status" value="1"/>
</dbReference>
<dbReference type="Gene3D" id="3.50.50.60">
    <property type="entry name" value="FAD/NAD(P)-binding domain"/>
    <property type="match status" value="1"/>
</dbReference>
<dbReference type="GO" id="GO:0071949">
    <property type="term" value="F:FAD binding"/>
    <property type="evidence" value="ECO:0007669"/>
    <property type="project" value="InterPro"/>
</dbReference>
<dbReference type="EMBL" id="BSTI01000008">
    <property type="protein sequence ID" value="GLY67414.1"/>
    <property type="molecule type" value="Genomic_DNA"/>
</dbReference>
<dbReference type="Proteomes" id="UP001165136">
    <property type="component" value="Unassembled WGS sequence"/>
</dbReference>
<accession>A0A9W6R0M8</accession>
<keyword evidence="3" id="KW-1185">Reference proteome</keyword>
<dbReference type="AlphaFoldDB" id="A0A9W6R0M8"/>
<evidence type="ECO:0000259" key="1">
    <source>
        <dbReference type="Pfam" id="PF01494"/>
    </source>
</evidence>
<dbReference type="InterPro" id="IPR036188">
    <property type="entry name" value="FAD/NAD-bd_sf"/>
</dbReference>
<comment type="caution">
    <text evidence="2">The sequence shown here is derived from an EMBL/GenBank/DDBJ whole genome shotgun (WGS) entry which is preliminary data.</text>
</comment>
<proteinExistence type="predicted"/>
<dbReference type="Gene3D" id="3.30.9.10">
    <property type="entry name" value="D-Amino Acid Oxidase, subunit A, domain 2"/>
    <property type="match status" value="1"/>
</dbReference>
<gene>
    <name evidence="2" type="ORF">Atai01_40330</name>
</gene>
<name>A0A9W6R0M8_9PSEU</name>
<evidence type="ECO:0000313" key="2">
    <source>
        <dbReference type="EMBL" id="GLY67414.1"/>
    </source>
</evidence>
<dbReference type="SUPFAM" id="SSF51905">
    <property type="entry name" value="FAD/NAD(P)-binding domain"/>
    <property type="match status" value="1"/>
</dbReference>
<protein>
    <recommendedName>
        <fullName evidence="1">FAD-binding domain-containing protein</fullName>
    </recommendedName>
</protein>
<reference evidence="2" key="1">
    <citation type="submission" date="2023-03" db="EMBL/GenBank/DDBJ databases">
        <title>Amycolatopsis taiwanensis NBRC 103393.</title>
        <authorList>
            <person name="Ichikawa N."/>
            <person name="Sato H."/>
            <person name="Tonouchi N."/>
        </authorList>
    </citation>
    <scope>NUCLEOTIDE SEQUENCE</scope>
    <source>
        <strain evidence="2">NBRC 103393</strain>
    </source>
</reference>
<sequence>MQPPDPARTANYLGLDHAGLLQHLDDTAIYLFSADPADRLTVSLSFATTSPALDRRGRHEQEKAVRAAFAGHGWEAPGLLEALSRADDFYFSSACQVHLDRWSRGRVALIGDAGYCAAPTSGMGTSQALIGARTLARHLASADGDHPTAFGAYETELRPYVAENQANGRQAAATFGGGTALER</sequence>
<dbReference type="PANTHER" id="PTHR46865:SF2">
    <property type="entry name" value="MONOOXYGENASE"/>
    <property type="match status" value="1"/>
</dbReference>
<organism evidence="2 3">
    <name type="scientific">Amycolatopsis taiwanensis</name>
    <dbReference type="NCBI Taxonomy" id="342230"/>
    <lineage>
        <taxon>Bacteria</taxon>
        <taxon>Bacillati</taxon>
        <taxon>Actinomycetota</taxon>
        <taxon>Actinomycetes</taxon>
        <taxon>Pseudonocardiales</taxon>
        <taxon>Pseudonocardiaceae</taxon>
        <taxon>Amycolatopsis</taxon>
    </lineage>
</organism>
<evidence type="ECO:0000313" key="3">
    <source>
        <dbReference type="Proteomes" id="UP001165136"/>
    </source>
</evidence>
<dbReference type="InterPro" id="IPR051704">
    <property type="entry name" value="FAD_aromatic-hydroxylase"/>
</dbReference>
<dbReference type="RefSeq" id="WP_285487794.1">
    <property type="nucleotide sequence ID" value="NZ_BSTI01000008.1"/>
</dbReference>
<feature type="domain" description="FAD-binding" evidence="1">
    <location>
        <begin position="97"/>
        <end position="160"/>
    </location>
</feature>
<dbReference type="InterPro" id="IPR002938">
    <property type="entry name" value="FAD-bd"/>
</dbReference>
<dbReference type="PANTHER" id="PTHR46865">
    <property type="entry name" value="OXIDOREDUCTASE-RELATED"/>
    <property type="match status" value="1"/>
</dbReference>